<feature type="binding site" evidence="10">
    <location>
        <begin position="121"/>
        <end position="128"/>
    </location>
    <ligand>
        <name>GTP</name>
        <dbReference type="ChEBI" id="CHEBI:37565"/>
    </ligand>
</feature>
<dbReference type="InterPro" id="IPR003593">
    <property type="entry name" value="AAA+_ATPase"/>
</dbReference>
<comment type="caution">
    <text evidence="10">Lacks conserved residue(s) required for the propagation of feature annotation.</text>
</comment>
<dbReference type="InterPro" id="IPR000897">
    <property type="entry name" value="SRP54_GTPase_dom"/>
</dbReference>
<dbReference type="Pfam" id="PF02881">
    <property type="entry name" value="SRP54_N"/>
    <property type="match status" value="1"/>
</dbReference>
<comment type="subunit">
    <text evidence="10">Part of the signal recognition particle protein translocation system, which is composed of SRP and FtsY.</text>
</comment>
<dbReference type="CDD" id="cd17874">
    <property type="entry name" value="FtsY"/>
    <property type="match status" value="1"/>
</dbReference>
<keyword evidence="2 10" id="KW-0963">Cytoplasm</keyword>
<dbReference type="GO" id="GO:0005886">
    <property type="term" value="C:plasma membrane"/>
    <property type="evidence" value="ECO:0007669"/>
    <property type="project" value="UniProtKB-SubCell"/>
</dbReference>
<keyword evidence="4 10" id="KW-0378">Hydrolase</keyword>
<evidence type="ECO:0000313" key="12">
    <source>
        <dbReference type="EMBL" id="MCM8748298.1"/>
    </source>
</evidence>
<keyword evidence="6 10" id="KW-0472">Membrane</keyword>
<dbReference type="FunFam" id="3.40.50.300:FF:000053">
    <property type="entry name" value="Signal recognition particle receptor FtsY"/>
    <property type="match status" value="1"/>
</dbReference>
<dbReference type="InterPro" id="IPR013822">
    <property type="entry name" value="Signal_recog_particl_SRP54_hlx"/>
</dbReference>
<dbReference type="SUPFAM" id="SSF47364">
    <property type="entry name" value="Domain of the SRP/SRP receptor G-proteins"/>
    <property type="match status" value="1"/>
</dbReference>
<dbReference type="SMART" id="SM00962">
    <property type="entry name" value="SRP54"/>
    <property type="match status" value="1"/>
</dbReference>
<dbReference type="HAMAP" id="MF_00920">
    <property type="entry name" value="FtsY"/>
    <property type="match status" value="1"/>
</dbReference>
<evidence type="ECO:0000256" key="2">
    <source>
        <dbReference type="ARBA" id="ARBA00022490"/>
    </source>
</evidence>
<evidence type="ECO:0000256" key="3">
    <source>
        <dbReference type="ARBA" id="ARBA00022741"/>
    </source>
</evidence>
<dbReference type="RefSeq" id="WP_284056080.1">
    <property type="nucleotide sequence ID" value="NZ_JAMSLR010000002.1"/>
</dbReference>
<dbReference type="GO" id="GO:0005047">
    <property type="term" value="F:signal recognition particle binding"/>
    <property type="evidence" value="ECO:0007669"/>
    <property type="project" value="TreeGrafter"/>
</dbReference>
<dbReference type="GO" id="GO:0006614">
    <property type="term" value="P:SRP-dependent cotranslational protein targeting to membrane"/>
    <property type="evidence" value="ECO:0007669"/>
    <property type="project" value="InterPro"/>
</dbReference>
<dbReference type="Gene3D" id="1.20.120.140">
    <property type="entry name" value="Signal recognition particle SRP54, nucleotide-binding domain"/>
    <property type="match status" value="1"/>
</dbReference>
<evidence type="ECO:0000259" key="11">
    <source>
        <dbReference type="PROSITE" id="PS00300"/>
    </source>
</evidence>
<dbReference type="Gene3D" id="3.40.50.300">
    <property type="entry name" value="P-loop containing nucleotide triphosphate hydrolases"/>
    <property type="match status" value="1"/>
</dbReference>
<dbReference type="AlphaFoldDB" id="A0AA41WC69"/>
<dbReference type="InterPro" id="IPR027417">
    <property type="entry name" value="P-loop_NTPase"/>
</dbReference>
<dbReference type="GO" id="GO:0005737">
    <property type="term" value="C:cytoplasm"/>
    <property type="evidence" value="ECO:0007669"/>
    <property type="project" value="UniProtKB-SubCell"/>
</dbReference>
<name>A0AA41WC69_9BACT</name>
<evidence type="ECO:0000256" key="5">
    <source>
        <dbReference type="ARBA" id="ARBA00023134"/>
    </source>
</evidence>
<evidence type="ECO:0000256" key="1">
    <source>
        <dbReference type="ARBA" id="ARBA00022475"/>
    </source>
</evidence>
<dbReference type="Proteomes" id="UP001165306">
    <property type="component" value="Unassembled WGS sequence"/>
</dbReference>
<feature type="binding site" evidence="10">
    <location>
        <begin position="203"/>
        <end position="207"/>
    </location>
    <ligand>
        <name>GTP</name>
        <dbReference type="ChEBI" id="CHEBI:37565"/>
    </ligand>
</feature>
<keyword evidence="3 10" id="KW-0547">Nucleotide-binding</keyword>
<dbReference type="PANTHER" id="PTHR43134">
    <property type="entry name" value="SIGNAL RECOGNITION PARTICLE RECEPTOR SUBUNIT ALPHA"/>
    <property type="match status" value="1"/>
</dbReference>
<dbReference type="Pfam" id="PF00448">
    <property type="entry name" value="SRP54"/>
    <property type="match status" value="1"/>
</dbReference>
<dbReference type="GO" id="GO:0003924">
    <property type="term" value="F:GTPase activity"/>
    <property type="evidence" value="ECO:0007669"/>
    <property type="project" value="UniProtKB-UniRule"/>
</dbReference>
<dbReference type="PANTHER" id="PTHR43134:SF1">
    <property type="entry name" value="SIGNAL RECOGNITION PARTICLE RECEPTOR SUBUNIT ALPHA"/>
    <property type="match status" value="1"/>
</dbReference>
<dbReference type="EMBL" id="JAMSLR010000002">
    <property type="protein sequence ID" value="MCM8748298.1"/>
    <property type="molecule type" value="Genomic_DNA"/>
</dbReference>
<dbReference type="PROSITE" id="PS00300">
    <property type="entry name" value="SRP54"/>
    <property type="match status" value="1"/>
</dbReference>
<comment type="function">
    <text evidence="9">Involved in targeting and insertion of nascent membrane proteins into the cytoplasmic membrane. Acts as a receptor for the complex formed by the signal recognition particle (SRP) and the ribosome-nascent chain (RNC). Interaction with SRP-RNC leads to the transfer of the RNC complex to the Sec translocase for insertion into the membrane, the hydrolysis of GTP by both Ffh and FtsY, and the dissociation of the SRP-FtsY complex into the individual components.</text>
</comment>
<reference evidence="12" key="1">
    <citation type="submission" date="2022-06" db="EMBL/GenBank/DDBJ databases">
        <title>CFH 74404 Thermomicrobiaceae sp.</title>
        <authorList>
            <person name="Ming H."/>
            <person name="Li W.-J."/>
            <person name="Zhao Z."/>
        </authorList>
    </citation>
    <scope>NUCLEOTIDE SEQUENCE</scope>
    <source>
        <strain evidence="12">CFH 74404</strain>
    </source>
</reference>
<organism evidence="12 13">
    <name type="scientific">Thermalbibacter longus</name>
    <dbReference type="NCBI Taxonomy" id="2951981"/>
    <lineage>
        <taxon>Bacteria</taxon>
        <taxon>Pseudomonadati</taxon>
        <taxon>Thermomicrobiota</taxon>
        <taxon>Thermomicrobia</taxon>
        <taxon>Thermomicrobiales</taxon>
        <taxon>Thermomicrobiaceae</taxon>
        <taxon>Thermalbibacter</taxon>
    </lineage>
</organism>
<keyword evidence="13" id="KW-1185">Reference proteome</keyword>
<dbReference type="InterPro" id="IPR004390">
    <property type="entry name" value="SR_rcpt_FtsY"/>
</dbReference>
<keyword evidence="1 10" id="KW-1003">Cell membrane</keyword>
<comment type="subcellular location">
    <subcellularLocation>
        <location evidence="10">Cell membrane</location>
        <topology evidence="10">Peripheral membrane protein</topology>
        <orientation evidence="10">Cytoplasmic side</orientation>
    </subcellularLocation>
    <subcellularLocation>
        <location evidence="10">Cytoplasm</location>
    </subcellularLocation>
</comment>
<comment type="similarity">
    <text evidence="10">Belongs to the GTP-binding SRP family. FtsY subfamily.</text>
</comment>
<keyword evidence="5 10" id="KW-0342">GTP-binding</keyword>
<dbReference type="SMART" id="SM00963">
    <property type="entry name" value="SRP54_N"/>
    <property type="match status" value="1"/>
</dbReference>
<evidence type="ECO:0000256" key="6">
    <source>
        <dbReference type="ARBA" id="ARBA00023136"/>
    </source>
</evidence>
<comment type="caution">
    <text evidence="12">The sequence shown here is derived from an EMBL/GenBank/DDBJ whole genome shotgun (WGS) entry which is preliminary data.</text>
</comment>
<dbReference type="InterPro" id="IPR042101">
    <property type="entry name" value="SRP54_N_sf"/>
</dbReference>
<keyword evidence="7 10" id="KW-0675">Receptor</keyword>
<dbReference type="GO" id="GO:0005525">
    <property type="term" value="F:GTP binding"/>
    <property type="evidence" value="ECO:0007669"/>
    <property type="project" value="UniProtKB-UniRule"/>
</dbReference>
<evidence type="ECO:0000256" key="10">
    <source>
        <dbReference type="HAMAP-Rule" id="MF_00920"/>
    </source>
</evidence>
<evidence type="ECO:0000313" key="13">
    <source>
        <dbReference type="Proteomes" id="UP001165306"/>
    </source>
</evidence>
<dbReference type="FunFam" id="1.20.120.140:FF:000002">
    <property type="entry name" value="Signal recognition particle receptor FtsY"/>
    <property type="match status" value="1"/>
</dbReference>
<protein>
    <recommendedName>
        <fullName evidence="10">Signal recognition particle receptor FtsY</fullName>
        <shortName evidence="10">SRP receptor</shortName>
        <ecNumber evidence="10">3.6.5.4</ecNumber>
    </recommendedName>
</protein>
<evidence type="ECO:0000256" key="4">
    <source>
        <dbReference type="ARBA" id="ARBA00022801"/>
    </source>
</evidence>
<accession>A0AA41WC69</accession>
<dbReference type="EC" id="3.6.5.4" evidence="10"/>
<proteinExistence type="inferred from homology"/>
<sequence>MIFSRFFRRQTQPEPKIEAGLRKSRRGIFRDIAALFERSEIDEELYEDLEALLIQADLGVETTVALLDNLRQRVRREGIKDPAEAREALRDEMVALLEEATRNRKVKIYQRGVPFVTLVVGVNGTGKTTTIAKLARYHQDQGRSVMLVAGDTFRAAAIDQLKVWGERLGVPVISHTPGADPGAVVFDGMQAAFNRGVDILLIDTAGRLHTKYNLMEELKKVRRVIQRHVPEAPQEVLLVIDATTGQNGLVQARMFTEAAGVTDIAIAKLDGTAKGGIAFAIARELGTPISYVGTGEKVTDLAEFDPETYVDALFFGDDEEA</sequence>
<dbReference type="SUPFAM" id="SSF52540">
    <property type="entry name" value="P-loop containing nucleoside triphosphate hydrolases"/>
    <property type="match status" value="1"/>
</dbReference>
<comment type="catalytic activity">
    <reaction evidence="8 10">
        <text>GTP + H2O = GDP + phosphate + H(+)</text>
        <dbReference type="Rhea" id="RHEA:19669"/>
        <dbReference type="ChEBI" id="CHEBI:15377"/>
        <dbReference type="ChEBI" id="CHEBI:15378"/>
        <dbReference type="ChEBI" id="CHEBI:37565"/>
        <dbReference type="ChEBI" id="CHEBI:43474"/>
        <dbReference type="ChEBI" id="CHEBI:58189"/>
        <dbReference type="EC" id="3.6.5.4"/>
    </reaction>
</comment>
<dbReference type="NCBIfam" id="TIGR00064">
    <property type="entry name" value="ftsY"/>
    <property type="match status" value="1"/>
</dbReference>
<dbReference type="InterPro" id="IPR036225">
    <property type="entry name" value="SRP/SRP_N"/>
</dbReference>
<gene>
    <name evidence="10 12" type="primary">ftsY</name>
    <name evidence="12" type="ORF">NET02_04005</name>
</gene>
<evidence type="ECO:0000256" key="8">
    <source>
        <dbReference type="ARBA" id="ARBA00048027"/>
    </source>
</evidence>
<evidence type="ECO:0000256" key="7">
    <source>
        <dbReference type="ARBA" id="ARBA00023170"/>
    </source>
</evidence>
<evidence type="ECO:0000256" key="9">
    <source>
        <dbReference type="ARBA" id="ARBA00053570"/>
    </source>
</evidence>
<feature type="domain" description="SRP54-type proteins GTP-binding" evidence="11">
    <location>
        <begin position="288"/>
        <end position="301"/>
    </location>
</feature>
<dbReference type="SMART" id="SM00382">
    <property type="entry name" value="AAA"/>
    <property type="match status" value="1"/>
</dbReference>